<keyword evidence="2" id="KW-0119">Carbohydrate metabolism</keyword>
<dbReference type="EMBL" id="JACYFG010000006">
    <property type="protein sequence ID" value="MBD5778571.1"/>
    <property type="molecule type" value="Genomic_DNA"/>
</dbReference>
<dbReference type="AlphaFoldDB" id="A0A927F6G9"/>
<name>A0A927F6G9_9BACT</name>
<dbReference type="RefSeq" id="WP_191615707.1">
    <property type="nucleotide sequence ID" value="NZ_JACYFG010000006.1"/>
</dbReference>
<gene>
    <name evidence="4" type="ORF">IEN85_03645</name>
</gene>
<evidence type="ECO:0000256" key="1">
    <source>
        <dbReference type="ARBA" id="ARBA00006821"/>
    </source>
</evidence>
<evidence type="ECO:0000259" key="3">
    <source>
        <dbReference type="Pfam" id="PF03065"/>
    </source>
</evidence>
<dbReference type="GO" id="GO:0016787">
    <property type="term" value="F:hydrolase activity"/>
    <property type="evidence" value="ECO:0007669"/>
    <property type="project" value="UniProtKB-KW"/>
</dbReference>
<dbReference type="Proteomes" id="UP000622317">
    <property type="component" value="Unassembled WGS sequence"/>
</dbReference>
<organism evidence="4 5">
    <name type="scientific">Pelagicoccus enzymogenes</name>
    <dbReference type="NCBI Taxonomy" id="2773457"/>
    <lineage>
        <taxon>Bacteria</taxon>
        <taxon>Pseudomonadati</taxon>
        <taxon>Verrucomicrobiota</taxon>
        <taxon>Opitutia</taxon>
        <taxon>Puniceicoccales</taxon>
        <taxon>Pelagicoccaceae</taxon>
        <taxon>Pelagicoccus</taxon>
    </lineage>
</organism>
<dbReference type="InterPro" id="IPR004300">
    <property type="entry name" value="Glyco_hydro_57_N"/>
</dbReference>
<evidence type="ECO:0000313" key="4">
    <source>
        <dbReference type="EMBL" id="MBD5778571.1"/>
    </source>
</evidence>
<reference evidence="4" key="1">
    <citation type="submission" date="2020-09" db="EMBL/GenBank/DDBJ databases">
        <title>Pelagicoccus enzymogenes sp. nov. with an EPS production, isolated from marine sediment.</title>
        <authorList>
            <person name="Feng X."/>
        </authorList>
    </citation>
    <scope>NUCLEOTIDE SEQUENCE</scope>
    <source>
        <strain evidence="4">NFK12</strain>
    </source>
</reference>
<dbReference type="Gene3D" id="3.20.110.20">
    <property type="match status" value="1"/>
</dbReference>
<keyword evidence="5" id="KW-1185">Reference proteome</keyword>
<comment type="caution">
    <text evidence="4">The sequence shown here is derived from an EMBL/GenBank/DDBJ whole genome shotgun (WGS) entry which is preliminary data.</text>
</comment>
<dbReference type="InterPro" id="IPR011330">
    <property type="entry name" value="Glyco_hydro/deAcase_b/a-brl"/>
</dbReference>
<feature type="domain" description="Glycoside hydrolase family 57 N-terminal" evidence="3">
    <location>
        <begin position="43"/>
        <end position="180"/>
    </location>
</feature>
<evidence type="ECO:0000256" key="2">
    <source>
        <dbReference type="ARBA" id="ARBA00023277"/>
    </source>
</evidence>
<dbReference type="GO" id="GO:0005975">
    <property type="term" value="P:carbohydrate metabolic process"/>
    <property type="evidence" value="ECO:0007669"/>
    <property type="project" value="InterPro"/>
</dbReference>
<dbReference type="Pfam" id="PF03065">
    <property type="entry name" value="Glyco_hydro_57"/>
    <property type="match status" value="1"/>
</dbReference>
<evidence type="ECO:0000313" key="5">
    <source>
        <dbReference type="Proteomes" id="UP000622317"/>
    </source>
</evidence>
<protein>
    <submittedName>
        <fullName evidence="4">Glycoside hydrolase family 57</fullName>
    </submittedName>
</protein>
<keyword evidence="4" id="KW-0378">Hydrolase</keyword>
<dbReference type="SUPFAM" id="SSF88713">
    <property type="entry name" value="Glycoside hydrolase/deacetylase"/>
    <property type="match status" value="1"/>
</dbReference>
<comment type="similarity">
    <text evidence="1">Belongs to the glycosyl hydrolase 57 family.</text>
</comment>
<sequence>MKKRKILFLPHGNLQYSQLDPEKRGWVAQQSYEPLFDLVASDDRYRIGFEASGKTLEIMAEQYPKSLDKLKALVKEGRIEGVASPHTHIMLSNIDPEIGFHSLLDGLDSWERYVGVRPETGWNPECSWAEYLPSIYREAGFKNLIGDADSLFLSFDEIREATGLSYDVRSHSNKNKLFRIEDYIKDKPDFLRLLTNPTELSNGLRLIFRSDMMANPMLWYLMGATEGNRETPVQLEEIRESLERWSQRVEETGSFIMPYAEDAEYIGTSAYFYVKQFNEARFFEPMPESVDRFKELLDVSLDLGYELGTPAEVIESSQEIIKSDQVYKVDNGIAWHGGTAKAWANTVYSRIMDPVCRDIHDGLRRVSQRLGTDFGTMRDDLQEARRLLTNAWVSDSRWPPLPTTPGRFNVKESIADLKEANTVLENVIVTVGLVELKSLYSPELIRTQIASIEEELMAMEYFEESVVSVKA</sequence>
<proteinExistence type="inferred from homology"/>
<accession>A0A927F6G9</accession>